<dbReference type="InterPro" id="IPR043502">
    <property type="entry name" value="DNA/RNA_pol_sf"/>
</dbReference>
<dbReference type="CDD" id="cd09272">
    <property type="entry name" value="RNase_HI_RT_Ty1"/>
    <property type="match status" value="1"/>
</dbReference>
<gene>
    <name evidence="1" type="ORF">DH2020_022152</name>
</gene>
<protein>
    <submittedName>
        <fullName evidence="1">Uncharacterized protein</fullName>
    </submittedName>
</protein>
<keyword evidence="2" id="KW-1185">Reference proteome</keyword>
<dbReference type="EMBL" id="JABTTQ020000012">
    <property type="protein sequence ID" value="KAK6145332.1"/>
    <property type="molecule type" value="Genomic_DNA"/>
</dbReference>
<reference evidence="1 2" key="1">
    <citation type="journal article" date="2021" name="Comput. Struct. Biotechnol. J.">
        <title>De novo genome assembly of the potent medicinal plant Rehmannia glutinosa using nanopore technology.</title>
        <authorList>
            <person name="Ma L."/>
            <person name="Dong C."/>
            <person name="Song C."/>
            <person name="Wang X."/>
            <person name="Zheng X."/>
            <person name="Niu Y."/>
            <person name="Chen S."/>
            <person name="Feng W."/>
        </authorList>
    </citation>
    <scope>NUCLEOTIDE SEQUENCE [LARGE SCALE GENOMIC DNA]</scope>
    <source>
        <strain evidence="1">DH-2019</strain>
    </source>
</reference>
<dbReference type="PANTHER" id="PTHR11439">
    <property type="entry name" value="GAG-POL-RELATED RETROTRANSPOSON"/>
    <property type="match status" value="1"/>
</dbReference>
<evidence type="ECO:0000313" key="1">
    <source>
        <dbReference type="EMBL" id="KAK6145332.1"/>
    </source>
</evidence>
<accession>A0ABR0WGB5</accession>
<dbReference type="Proteomes" id="UP001318860">
    <property type="component" value="Unassembled WGS sequence"/>
</dbReference>
<dbReference type="SUPFAM" id="SSF56672">
    <property type="entry name" value="DNA/RNA polymerases"/>
    <property type="match status" value="1"/>
</dbReference>
<proteinExistence type="predicted"/>
<sequence length="198" mass="22432">MKELGQLKHFLGLEIDRTQDGIFLCQQKCSRDLLKKFGMIECKPISTPMEPNSKMCAHEGKDLEDTTMYRQLVGSLIYLTLTRPDISFSVGVMSRYMQNPKKTHLEAVRQILRYIKSTMDYGILYKRGGNCKVIGYCGADYGGDHDTRRSTTGYVFMLGSGAISWRSKRQPTVSLSTTEAEYRAATMAAQESTWLVQL</sequence>
<evidence type="ECO:0000313" key="2">
    <source>
        <dbReference type="Proteomes" id="UP001318860"/>
    </source>
</evidence>
<organism evidence="1 2">
    <name type="scientific">Rehmannia glutinosa</name>
    <name type="common">Chinese foxglove</name>
    <dbReference type="NCBI Taxonomy" id="99300"/>
    <lineage>
        <taxon>Eukaryota</taxon>
        <taxon>Viridiplantae</taxon>
        <taxon>Streptophyta</taxon>
        <taxon>Embryophyta</taxon>
        <taxon>Tracheophyta</taxon>
        <taxon>Spermatophyta</taxon>
        <taxon>Magnoliopsida</taxon>
        <taxon>eudicotyledons</taxon>
        <taxon>Gunneridae</taxon>
        <taxon>Pentapetalae</taxon>
        <taxon>asterids</taxon>
        <taxon>lamiids</taxon>
        <taxon>Lamiales</taxon>
        <taxon>Orobanchaceae</taxon>
        <taxon>Rehmannieae</taxon>
        <taxon>Rehmannia</taxon>
    </lineage>
</organism>
<dbReference type="PANTHER" id="PTHR11439:SF475">
    <property type="entry name" value="CYSTEINE-RICH RLK (RECEPTOR-LIKE PROTEIN KINASE) 8"/>
    <property type="match status" value="1"/>
</dbReference>
<comment type="caution">
    <text evidence="1">The sequence shown here is derived from an EMBL/GenBank/DDBJ whole genome shotgun (WGS) entry which is preliminary data.</text>
</comment>
<name>A0ABR0WGB5_REHGL</name>